<dbReference type="Pfam" id="PF02771">
    <property type="entry name" value="Acyl-CoA_dh_N"/>
    <property type="match status" value="1"/>
</dbReference>
<dbReference type="InterPro" id="IPR013786">
    <property type="entry name" value="AcylCoA_DH/ox_N"/>
</dbReference>
<dbReference type="Gene3D" id="2.40.110.10">
    <property type="entry name" value="Butyryl-CoA Dehydrogenase, subunit A, domain 2"/>
    <property type="match status" value="1"/>
</dbReference>
<keyword evidence="11" id="KW-1185">Reference proteome</keyword>
<keyword evidence="5 6" id="KW-0560">Oxidoreductase</keyword>
<dbReference type="InterPro" id="IPR006091">
    <property type="entry name" value="Acyl-CoA_Oxase/DH_mid-dom"/>
</dbReference>
<name>A0ABT3H064_9RHOB</name>
<evidence type="ECO:0000259" key="9">
    <source>
        <dbReference type="Pfam" id="PF02771"/>
    </source>
</evidence>
<gene>
    <name evidence="10" type="ORF">OKW52_12905</name>
</gene>
<dbReference type="Proteomes" id="UP001208938">
    <property type="component" value="Unassembled WGS sequence"/>
</dbReference>
<feature type="domain" description="Acyl-CoA dehydrogenase/oxidase N-terminal" evidence="9">
    <location>
        <begin position="31"/>
        <end position="112"/>
    </location>
</feature>
<evidence type="ECO:0000256" key="1">
    <source>
        <dbReference type="ARBA" id="ARBA00001974"/>
    </source>
</evidence>
<dbReference type="Gene3D" id="1.20.140.10">
    <property type="entry name" value="Butyryl-CoA Dehydrogenase, subunit A, domain 3"/>
    <property type="match status" value="1"/>
</dbReference>
<dbReference type="InterPro" id="IPR046373">
    <property type="entry name" value="Acyl-CoA_Oxase/DH_mid-dom_sf"/>
</dbReference>
<organism evidence="10 11">
    <name type="scientific">Pararhodobacter zhoushanensis</name>
    <dbReference type="NCBI Taxonomy" id="2479545"/>
    <lineage>
        <taxon>Bacteria</taxon>
        <taxon>Pseudomonadati</taxon>
        <taxon>Pseudomonadota</taxon>
        <taxon>Alphaproteobacteria</taxon>
        <taxon>Rhodobacterales</taxon>
        <taxon>Paracoccaceae</taxon>
        <taxon>Pararhodobacter</taxon>
    </lineage>
</organism>
<dbReference type="Pfam" id="PF02770">
    <property type="entry name" value="Acyl-CoA_dh_M"/>
    <property type="match status" value="1"/>
</dbReference>
<evidence type="ECO:0000256" key="6">
    <source>
        <dbReference type="RuleBase" id="RU362125"/>
    </source>
</evidence>
<dbReference type="CDD" id="cd00567">
    <property type="entry name" value="ACAD"/>
    <property type="match status" value="1"/>
</dbReference>
<evidence type="ECO:0000256" key="3">
    <source>
        <dbReference type="ARBA" id="ARBA00022630"/>
    </source>
</evidence>
<evidence type="ECO:0000256" key="5">
    <source>
        <dbReference type="ARBA" id="ARBA00023002"/>
    </source>
</evidence>
<dbReference type="InterPro" id="IPR009075">
    <property type="entry name" value="AcylCo_DH/oxidase_C"/>
</dbReference>
<evidence type="ECO:0000313" key="11">
    <source>
        <dbReference type="Proteomes" id="UP001208938"/>
    </source>
</evidence>
<dbReference type="SUPFAM" id="SSF56645">
    <property type="entry name" value="Acyl-CoA dehydrogenase NM domain-like"/>
    <property type="match status" value="1"/>
</dbReference>
<accession>A0ABT3H064</accession>
<comment type="cofactor">
    <cofactor evidence="1 6">
        <name>FAD</name>
        <dbReference type="ChEBI" id="CHEBI:57692"/>
    </cofactor>
</comment>
<keyword evidence="4 6" id="KW-0274">FAD</keyword>
<dbReference type="SUPFAM" id="SSF47203">
    <property type="entry name" value="Acyl-CoA dehydrogenase C-terminal domain-like"/>
    <property type="match status" value="1"/>
</dbReference>
<sequence>MDFGQTPAQSDAVAHARAQALAFDAALRPAEQAFWQAAGANGWLGYCLPTTAGGAGFDALTTVLAVEALGRAGVSRSALFAMGAHLFGCAMVMANHASAVDQQHWLPRLARGNAVGALALTEPEGGSDLADLDCTITEDGEALILNGVKTLVSNAPLADLFIVSARQDGARSALNNAALCVPRDTPGVSVAPATGSLGLRDAPMGRVTFDAVRLPATAYLAGKGRALPVILSAMQWERSCILAGFLGAADRDLVAVTGHLAARRDSKGSVLGHQAVLHSLAEVRASLESARWTLYRSAWALDQGEDPIFHPAASKLVVSRAIVSAARTLQEVMAGAGWLDTLGIASGLADVMGTLSASGSTFVQLNAIGARLARK</sequence>
<feature type="domain" description="Acyl-CoA dehydrogenase/oxidase C-terminal" evidence="7">
    <location>
        <begin position="228"/>
        <end position="372"/>
    </location>
</feature>
<dbReference type="Gene3D" id="1.10.540.10">
    <property type="entry name" value="Acyl-CoA dehydrogenase/oxidase, N-terminal domain"/>
    <property type="match status" value="1"/>
</dbReference>
<reference evidence="10 11" key="1">
    <citation type="submission" date="2022-10" db="EMBL/GenBank/DDBJ databases">
        <title>Pararhodobacter sp. nov., isolated from marine algae.</title>
        <authorList>
            <person name="Choi B.J."/>
            <person name="Kim J.M."/>
            <person name="Lee J.K."/>
            <person name="Choi D.G."/>
            <person name="Jeon C.O."/>
        </authorList>
    </citation>
    <scope>NUCLEOTIDE SEQUENCE [LARGE SCALE GENOMIC DNA]</scope>
    <source>
        <strain evidence="10 11">ZQ420</strain>
    </source>
</reference>
<evidence type="ECO:0000256" key="2">
    <source>
        <dbReference type="ARBA" id="ARBA00009347"/>
    </source>
</evidence>
<dbReference type="InterPro" id="IPR050741">
    <property type="entry name" value="Acyl-CoA_dehydrogenase"/>
</dbReference>
<dbReference type="InterPro" id="IPR036250">
    <property type="entry name" value="AcylCo_DH-like_C"/>
</dbReference>
<evidence type="ECO:0000256" key="4">
    <source>
        <dbReference type="ARBA" id="ARBA00022827"/>
    </source>
</evidence>
<comment type="caution">
    <text evidence="10">The sequence shown here is derived from an EMBL/GenBank/DDBJ whole genome shotgun (WGS) entry which is preliminary data.</text>
</comment>
<dbReference type="PANTHER" id="PTHR48083">
    <property type="entry name" value="MEDIUM-CHAIN SPECIFIC ACYL-COA DEHYDROGENASE, MITOCHONDRIAL-RELATED"/>
    <property type="match status" value="1"/>
</dbReference>
<evidence type="ECO:0000313" key="10">
    <source>
        <dbReference type="EMBL" id="MCW1933130.1"/>
    </source>
</evidence>
<dbReference type="EMBL" id="JAPDFL010000001">
    <property type="protein sequence ID" value="MCW1933130.1"/>
    <property type="molecule type" value="Genomic_DNA"/>
</dbReference>
<evidence type="ECO:0000259" key="8">
    <source>
        <dbReference type="Pfam" id="PF02770"/>
    </source>
</evidence>
<feature type="domain" description="Acyl-CoA oxidase/dehydrogenase middle" evidence="8">
    <location>
        <begin position="117"/>
        <end position="212"/>
    </location>
</feature>
<protein>
    <submittedName>
        <fullName evidence="10">Acyl-CoA/acyl-ACP dehydrogenase</fullName>
    </submittedName>
</protein>
<dbReference type="InterPro" id="IPR037069">
    <property type="entry name" value="AcylCoA_DH/ox_N_sf"/>
</dbReference>
<proteinExistence type="inferred from homology"/>
<dbReference type="PANTHER" id="PTHR48083:SF2">
    <property type="entry name" value="MEDIUM-CHAIN SPECIFIC ACYL-COA DEHYDROGENASE, MITOCHONDRIAL"/>
    <property type="match status" value="1"/>
</dbReference>
<comment type="similarity">
    <text evidence="2 6">Belongs to the acyl-CoA dehydrogenase family.</text>
</comment>
<dbReference type="Pfam" id="PF00441">
    <property type="entry name" value="Acyl-CoA_dh_1"/>
    <property type="match status" value="1"/>
</dbReference>
<dbReference type="RefSeq" id="WP_264506077.1">
    <property type="nucleotide sequence ID" value="NZ_JAPDFL010000001.1"/>
</dbReference>
<keyword evidence="3 6" id="KW-0285">Flavoprotein</keyword>
<evidence type="ECO:0000259" key="7">
    <source>
        <dbReference type="Pfam" id="PF00441"/>
    </source>
</evidence>
<dbReference type="InterPro" id="IPR009100">
    <property type="entry name" value="AcylCoA_DH/oxidase_NM_dom_sf"/>
</dbReference>